<dbReference type="AlphaFoldDB" id="A0A699WZB4"/>
<sequence length="100" mass="11713">FERIFDEMDAEYERNLLKKKNMQIEKKNLLITNERLIANSIANDICSIALAYNLVVPPSFDSSHCMLEELRTTYNREHSKVLELEAEILKKQQVINDAEK</sequence>
<proteinExistence type="predicted"/>
<feature type="non-terminal residue" evidence="1">
    <location>
        <position position="1"/>
    </location>
</feature>
<protein>
    <submittedName>
        <fullName evidence="1">Uncharacterized protein</fullName>
    </submittedName>
</protein>
<evidence type="ECO:0000313" key="1">
    <source>
        <dbReference type="EMBL" id="GFD51660.1"/>
    </source>
</evidence>
<comment type="caution">
    <text evidence="1">The sequence shown here is derived from an EMBL/GenBank/DDBJ whole genome shotgun (WGS) entry which is preliminary data.</text>
</comment>
<gene>
    <name evidence="1" type="ORF">Tci_923629</name>
</gene>
<name>A0A699WZB4_TANCI</name>
<dbReference type="EMBL" id="BKCJ011772852">
    <property type="protein sequence ID" value="GFD51660.1"/>
    <property type="molecule type" value="Genomic_DNA"/>
</dbReference>
<accession>A0A699WZB4</accession>
<reference evidence="1" key="1">
    <citation type="journal article" date="2019" name="Sci. Rep.">
        <title>Draft genome of Tanacetum cinerariifolium, the natural source of mosquito coil.</title>
        <authorList>
            <person name="Yamashiro T."/>
            <person name="Shiraishi A."/>
            <person name="Satake H."/>
            <person name="Nakayama K."/>
        </authorList>
    </citation>
    <scope>NUCLEOTIDE SEQUENCE</scope>
</reference>
<organism evidence="1">
    <name type="scientific">Tanacetum cinerariifolium</name>
    <name type="common">Dalmatian daisy</name>
    <name type="synonym">Chrysanthemum cinerariifolium</name>
    <dbReference type="NCBI Taxonomy" id="118510"/>
    <lineage>
        <taxon>Eukaryota</taxon>
        <taxon>Viridiplantae</taxon>
        <taxon>Streptophyta</taxon>
        <taxon>Embryophyta</taxon>
        <taxon>Tracheophyta</taxon>
        <taxon>Spermatophyta</taxon>
        <taxon>Magnoliopsida</taxon>
        <taxon>eudicotyledons</taxon>
        <taxon>Gunneridae</taxon>
        <taxon>Pentapetalae</taxon>
        <taxon>asterids</taxon>
        <taxon>campanulids</taxon>
        <taxon>Asterales</taxon>
        <taxon>Asteraceae</taxon>
        <taxon>Asteroideae</taxon>
        <taxon>Anthemideae</taxon>
        <taxon>Anthemidinae</taxon>
        <taxon>Tanacetum</taxon>
    </lineage>
</organism>